<accession>A0A4Y8WST0</accession>
<feature type="domain" description="Putative auto-transporter adhesin head GIN" evidence="1">
    <location>
        <begin position="49"/>
        <end position="254"/>
    </location>
</feature>
<protein>
    <submittedName>
        <fullName evidence="2">DUF2807 domain-containing protein</fullName>
    </submittedName>
</protein>
<name>A0A4Y8WST0_9PORP</name>
<organism evidence="2 3">
    <name type="scientific">Porphyromonas levii</name>
    <dbReference type="NCBI Taxonomy" id="28114"/>
    <lineage>
        <taxon>Bacteria</taxon>
        <taxon>Pseudomonadati</taxon>
        <taxon>Bacteroidota</taxon>
        <taxon>Bacteroidia</taxon>
        <taxon>Bacteroidales</taxon>
        <taxon>Porphyromonadaceae</taxon>
        <taxon>Porphyromonas</taxon>
    </lineage>
</organism>
<dbReference type="STRING" id="1122973.GCA_000379925_00384"/>
<keyword evidence="3" id="KW-1185">Reference proteome</keyword>
<sequence length="267" mass="27965">MVVRSLNPYTAIIMNHIKYTLITVVALFLSAATCAAQKTVDEDLSHLGNFDRIDASVGWDITFTQSATTSIKVSYSEEVADCVRMKVKNGRLILGLENQKNNNKPRKVILKATVSAPSLSAIKVTTGAEVKFGTPLKLEGDLSINATTGAEVEGLALTAKGFNCHVTTGASVEGMIDVANASLVCTTGSDIDLTGRASTATLKCSTGADISARGLVVQNGRCSASTAGDISITIKKKAKVGASTGADINLYGKPQEIEGKIRGVNIR</sequence>
<reference evidence="2 3" key="1">
    <citation type="submission" date="2019-03" db="EMBL/GenBank/DDBJ databases">
        <title>Porphyromonas levii Isolated from the Uterus of Dairy Cows.</title>
        <authorList>
            <person name="Francis A.M."/>
        </authorList>
    </citation>
    <scope>NUCLEOTIDE SEQUENCE [LARGE SCALE GENOMIC DNA]</scope>
    <source>
        <strain evidence="2 3">AF5678</strain>
    </source>
</reference>
<dbReference type="Proteomes" id="UP000297225">
    <property type="component" value="Unassembled WGS sequence"/>
</dbReference>
<dbReference type="AlphaFoldDB" id="A0A4Y8WST0"/>
<comment type="caution">
    <text evidence="2">The sequence shown here is derived from an EMBL/GenBank/DDBJ whole genome shotgun (WGS) entry which is preliminary data.</text>
</comment>
<gene>
    <name evidence="2" type="ORF">E4P47_01820</name>
</gene>
<dbReference type="EMBL" id="SPNC01000014">
    <property type="protein sequence ID" value="TFH96724.1"/>
    <property type="molecule type" value="Genomic_DNA"/>
</dbReference>
<dbReference type="InterPro" id="IPR021255">
    <property type="entry name" value="DUF2807"/>
</dbReference>
<dbReference type="Gene3D" id="2.160.20.120">
    <property type="match status" value="1"/>
</dbReference>
<proteinExistence type="predicted"/>
<dbReference type="Pfam" id="PF10988">
    <property type="entry name" value="DUF2807"/>
    <property type="match status" value="1"/>
</dbReference>
<evidence type="ECO:0000313" key="3">
    <source>
        <dbReference type="Proteomes" id="UP000297225"/>
    </source>
</evidence>
<evidence type="ECO:0000313" key="2">
    <source>
        <dbReference type="EMBL" id="TFH96724.1"/>
    </source>
</evidence>
<evidence type="ECO:0000259" key="1">
    <source>
        <dbReference type="Pfam" id="PF10988"/>
    </source>
</evidence>